<protein>
    <submittedName>
        <fullName evidence="1">BrnA antitoxin family protein</fullName>
    </submittedName>
</protein>
<name>A0ABS0Y3S7_9HYPH</name>
<gene>
    <name evidence="1" type="ORF">JAO75_16235</name>
</gene>
<accession>A0ABS0Y3S7</accession>
<evidence type="ECO:0000313" key="1">
    <source>
        <dbReference type="EMBL" id="MBJ6126953.1"/>
    </source>
</evidence>
<keyword evidence="2" id="KW-1185">Reference proteome</keyword>
<dbReference type="Pfam" id="PF14384">
    <property type="entry name" value="BrnA_antitoxin"/>
    <property type="match status" value="1"/>
</dbReference>
<dbReference type="RefSeq" id="WP_199050177.1">
    <property type="nucleotide sequence ID" value="NZ_JAELXT010000018.1"/>
</dbReference>
<proteinExistence type="predicted"/>
<dbReference type="Proteomes" id="UP000620670">
    <property type="component" value="Unassembled WGS sequence"/>
</dbReference>
<reference evidence="2" key="1">
    <citation type="submission" date="2020-12" db="EMBL/GenBank/DDBJ databases">
        <title>Hymenobacter sp.</title>
        <authorList>
            <person name="Kim M.K."/>
        </authorList>
    </citation>
    <scope>NUCLEOTIDE SEQUENCE [LARGE SCALE GENOMIC DNA]</scope>
    <source>
        <strain evidence="2">BT325</strain>
    </source>
</reference>
<sequence length="41" mass="4383">MKETVTLRIGSDVLSLIQEDGPVWQCPINAALRKAAGKSDA</sequence>
<evidence type="ECO:0000313" key="2">
    <source>
        <dbReference type="Proteomes" id="UP000620670"/>
    </source>
</evidence>
<dbReference type="InterPro" id="IPR025528">
    <property type="entry name" value="BrnA_antitoxin"/>
</dbReference>
<organism evidence="1 2">
    <name type="scientific">Microvirga splendida</name>
    <dbReference type="NCBI Taxonomy" id="2795727"/>
    <lineage>
        <taxon>Bacteria</taxon>
        <taxon>Pseudomonadati</taxon>
        <taxon>Pseudomonadota</taxon>
        <taxon>Alphaproteobacteria</taxon>
        <taxon>Hyphomicrobiales</taxon>
        <taxon>Methylobacteriaceae</taxon>
        <taxon>Microvirga</taxon>
    </lineage>
</organism>
<dbReference type="EMBL" id="JAELXT010000018">
    <property type="protein sequence ID" value="MBJ6126953.1"/>
    <property type="molecule type" value="Genomic_DNA"/>
</dbReference>
<comment type="caution">
    <text evidence="1">The sequence shown here is derived from an EMBL/GenBank/DDBJ whole genome shotgun (WGS) entry which is preliminary data.</text>
</comment>